<feature type="signal peptide" evidence="1">
    <location>
        <begin position="1"/>
        <end position="34"/>
    </location>
</feature>
<gene>
    <name evidence="2" type="ORF">HQR01_09695</name>
</gene>
<evidence type="ECO:0008006" key="4">
    <source>
        <dbReference type="Google" id="ProtNLM"/>
    </source>
</evidence>
<proteinExistence type="predicted"/>
<feature type="chain" id="PRO_5028853671" description="Tetratricopeptide repeat protein" evidence="1">
    <location>
        <begin position="35"/>
        <end position="427"/>
    </location>
</feature>
<dbReference type="AlphaFoldDB" id="A0A7D3XS85"/>
<dbReference type="KEGG" id="emv:HQR01_09695"/>
<name>A0A7D3XS85_9SPHN</name>
<evidence type="ECO:0000313" key="2">
    <source>
        <dbReference type="EMBL" id="QKG71611.1"/>
    </source>
</evidence>
<keyword evidence="1" id="KW-0732">Signal</keyword>
<organism evidence="2 3">
    <name type="scientific">Erythrobacter mangrovi</name>
    <dbReference type="NCBI Taxonomy" id="2739433"/>
    <lineage>
        <taxon>Bacteria</taxon>
        <taxon>Pseudomonadati</taxon>
        <taxon>Pseudomonadota</taxon>
        <taxon>Alphaproteobacteria</taxon>
        <taxon>Sphingomonadales</taxon>
        <taxon>Erythrobacteraceae</taxon>
        <taxon>Erythrobacter/Porphyrobacter group</taxon>
        <taxon>Erythrobacter</taxon>
    </lineage>
</organism>
<dbReference type="Proteomes" id="UP000504693">
    <property type="component" value="Chromosome"/>
</dbReference>
<dbReference type="SUPFAM" id="SSF48452">
    <property type="entry name" value="TPR-like"/>
    <property type="match status" value="1"/>
</dbReference>
<dbReference type="InterPro" id="IPR011990">
    <property type="entry name" value="TPR-like_helical_dom_sf"/>
</dbReference>
<accession>A0A7D3XS85</accession>
<evidence type="ECO:0000256" key="1">
    <source>
        <dbReference type="SAM" id="SignalP"/>
    </source>
</evidence>
<reference evidence="2 3" key="1">
    <citation type="submission" date="2020-05" db="EMBL/GenBank/DDBJ databases">
        <title>Erythrobacter mangrovi sp. nov., isolated from rhizosphere soil of mangrove plant (Kandelia candel).</title>
        <authorList>
            <person name="Ye Y.H."/>
        </authorList>
    </citation>
    <scope>NUCLEOTIDE SEQUENCE [LARGE SCALE GENOMIC DNA]</scope>
    <source>
        <strain evidence="2 3">EB310</strain>
    </source>
</reference>
<evidence type="ECO:0000313" key="3">
    <source>
        <dbReference type="Proteomes" id="UP000504693"/>
    </source>
</evidence>
<dbReference type="RefSeq" id="WP_173214679.1">
    <property type="nucleotide sequence ID" value="NZ_CP053921.1"/>
</dbReference>
<sequence>MIFSRLTRAKGTASTMALAIAVATGAMVSSVAFEAPAFAAKKKEKVAYSKAFIAAYQPLQVLLQAEAPDAAAIKAALPPVLAAVENEDDRFATGQAYVAVSQKLNDLSLALQGLELMLASGKVPAENLGIYNFQAGQIAYKYEDYAKARTYLQAALDVGYTENTPETFIAESYFAEDRDAEGLNYLTGVIEARKAAGQPIDEAWIKRGLSIAYNAQMKAEAQKYAALYVREFPGPTSWKDAIAILLNTGGYENPEILDLLRLGRRAGTLTDGRMYMEYVDAADYRRLPGEVVSVVEEGRTKGLLPSDDPYINDTYNQAATRTKADQADMASLMRDARAPNATLRTVMAAADSLLSLGRAAEAEEFYAKASGIAGADTALVLTRLGIAQFDQGKLAEANATFGKVTGIRQPIANLWLIYADEKASGAM</sequence>
<dbReference type="Gene3D" id="1.25.40.10">
    <property type="entry name" value="Tetratricopeptide repeat domain"/>
    <property type="match status" value="1"/>
</dbReference>
<keyword evidence="3" id="KW-1185">Reference proteome</keyword>
<dbReference type="EMBL" id="CP053921">
    <property type="protein sequence ID" value="QKG71611.1"/>
    <property type="molecule type" value="Genomic_DNA"/>
</dbReference>
<protein>
    <recommendedName>
        <fullName evidence="4">Tetratricopeptide repeat protein</fullName>
    </recommendedName>
</protein>